<dbReference type="AlphaFoldDB" id="A0A265E0U1"/>
<keyword evidence="2" id="KW-0472">Membrane</keyword>
<evidence type="ECO:0000313" key="5">
    <source>
        <dbReference type="Proteomes" id="UP000005756"/>
    </source>
</evidence>
<dbReference type="EMBL" id="NPEY01000003">
    <property type="protein sequence ID" value="OZT75140.1"/>
    <property type="molecule type" value="Genomic_DNA"/>
</dbReference>
<dbReference type="InterPro" id="IPR004714">
    <property type="entry name" value="Cyt_oxidase_maturation_cbb3"/>
</dbReference>
<feature type="transmembrane region" description="Helical" evidence="2">
    <location>
        <begin position="6"/>
        <end position="26"/>
    </location>
</feature>
<dbReference type="Pfam" id="PF03597">
    <property type="entry name" value="FixS"/>
    <property type="match status" value="1"/>
</dbReference>
<dbReference type="RefSeq" id="WP_007113801.1">
    <property type="nucleotide sequence ID" value="NZ_JH393258.1"/>
</dbReference>
<keyword evidence="6" id="KW-1185">Reference proteome</keyword>
<name>A0A265E0U1_9GAMM</name>
<dbReference type="PANTHER" id="PTHR41532">
    <property type="entry name" value="FIXS PROTEIN"/>
    <property type="match status" value="1"/>
</dbReference>
<reference evidence="4 6" key="2">
    <citation type="submission" date="2017-07" db="EMBL/GenBank/DDBJ databases">
        <title>Shotgun whole genome sequences of three halophilic bacterial isolates.</title>
        <authorList>
            <person name="Pozzo T."/>
            <person name="Higdon S.M."/>
            <person name="Quillaguaman J."/>
        </authorList>
    </citation>
    <scope>NUCLEOTIDE SEQUENCE [LARGE SCALE GENOMIC DNA]</scope>
    <source>
        <strain evidence="4 6">LC1</strain>
    </source>
</reference>
<evidence type="ECO:0000313" key="6">
    <source>
        <dbReference type="Proteomes" id="UP000216538"/>
    </source>
</evidence>
<dbReference type="OrthoDB" id="9802763at2"/>
<reference evidence="3 5" key="1">
    <citation type="submission" date="2011-10" db="EMBL/GenBank/DDBJ databases">
        <authorList>
            <person name="Quillaguamn J."/>
            <person name="Guzmn D."/>
            <person name="Balderrama-Subieta A."/>
            <person name="Cardona-Ortuo C."/>
            <person name="Guevara-Martnez M."/>
            <person name="Callisaya-Quispe N."/>
        </authorList>
    </citation>
    <scope>NUCLEOTIDE SEQUENCE [LARGE SCALE GENOMIC DNA]</scope>
    <source>
        <strain evidence="3 5">LC1</strain>
    </source>
</reference>
<sequence>MTILYLLIPLSLILLGLAVWAFFWAVKNDQFDDLEGPAHRILFDEDENDLPPEQRRQRPQTKQKPAAAKDKNAPDDQEPRP</sequence>
<dbReference type="NCBIfam" id="TIGR00847">
    <property type="entry name" value="ccoS"/>
    <property type="match status" value="1"/>
</dbReference>
<evidence type="ECO:0000256" key="1">
    <source>
        <dbReference type="SAM" id="MobiDB-lite"/>
    </source>
</evidence>
<evidence type="ECO:0000313" key="3">
    <source>
        <dbReference type="EMBL" id="EHJ92894.1"/>
    </source>
</evidence>
<dbReference type="EMBL" id="JH393258">
    <property type="protein sequence ID" value="EHJ92894.1"/>
    <property type="molecule type" value="Genomic_DNA"/>
</dbReference>
<protein>
    <submittedName>
        <fullName evidence="4">Cbb3-type cytochrome oxidase assembly protein CcoS</fullName>
    </submittedName>
</protein>
<organism evidence="3 5">
    <name type="scientific">Vreelandella boliviensis LC1</name>
    <dbReference type="NCBI Taxonomy" id="1072583"/>
    <lineage>
        <taxon>Bacteria</taxon>
        <taxon>Pseudomonadati</taxon>
        <taxon>Pseudomonadota</taxon>
        <taxon>Gammaproteobacteria</taxon>
        <taxon>Oceanospirillales</taxon>
        <taxon>Halomonadaceae</taxon>
        <taxon>Vreelandella</taxon>
    </lineage>
</organism>
<gene>
    <name evidence="4" type="primary">ccoS</name>
    <name evidence="4" type="ORF">CE457_05110</name>
    <name evidence="3" type="ORF">KUC_2856</name>
</gene>
<accession>A0A265E0U1</accession>
<dbReference type="STRING" id="1072583.KUC_2856"/>
<evidence type="ECO:0000256" key="2">
    <source>
        <dbReference type="SAM" id="Phobius"/>
    </source>
</evidence>
<evidence type="ECO:0000313" key="4">
    <source>
        <dbReference type="EMBL" id="OZT75140.1"/>
    </source>
</evidence>
<feature type="compositionally biased region" description="Basic and acidic residues" evidence="1">
    <location>
        <begin position="67"/>
        <end position="81"/>
    </location>
</feature>
<keyword evidence="2" id="KW-1133">Transmembrane helix</keyword>
<dbReference type="PANTHER" id="PTHR41532:SF1">
    <property type="entry name" value="FIXS PROTEIN"/>
    <property type="match status" value="1"/>
</dbReference>
<keyword evidence="2" id="KW-0812">Transmembrane</keyword>
<dbReference type="Proteomes" id="UP000216538">
    <property type="component" value="Unassembled WGS sequence"/>
</dbReference>
<feature type="region of interest" description="Disordered" evidence="1">
    <location>
        <begin position="42"/>
        <end position="81"/>
    </location>
</feature>
<proteinExistence type="predicted"/>
<dbReference type="Proteomes" id="UP000005756">
    <property type="component" value="Unassembled WGS sequence"/>
</dbReference>